<accession>A0A4S4NU25</accession>
<dbReference type="InterPro" id="IPR032466">
    <property type="entry name" value="Metal_Hydrolase"/>
</dbReference>
<reference evidence="3 4" key="1">
    <citation type="submission" date="2019-04" db="EMBL/GenBank/DDBJ databases">
        <title>Lewinella litorea sp. nov., isolated from a marine sand.</title>
        <authorList>
            <person name="Yoon J.-H."/>
        </authorList>
    </citation>
    <scope>NUCLEOTIDE SEQUENCE [LARGE SCALE GENOMIC DNA]</scope>
    <source>
        <strain evidence="3 4">HSMS-39</strain>
    </source>
</reference>
<dbReference type="InterPro" id="IPR052350">
    <property type="entry name" value="Metallo-dep_Lactonases"/>
</dbReference>
<dbReference type="EMBL" id="SRSF01000001">
    <property type="protein sequence ID" value="THH42001.1"/>
    <property type="molecule type" value="Genomic_DNA"/>
</dbReference>
<organism evidence="3 4">
    <name type="scientific">Neolewinella litorea</name>
    <dbReference type="NCBI Taxonomy" id="2562452"/>
    <lineage>
        <taxon>Bacteria</taxon>
        <taxon>Pseudomonadati</taxon>
        <taxon>Bacteroidota</taxon>
        <taxon>Saprospiria</taxon>
        <taxon>Saprospirales</taxon>
        <taxon>Lewinellaceae</taxon>
        <taxon>Neolewinella</taxon>
    </lineage>
</organism>
<evidence type="ECO:0000313" key="4">
    <source>
        <dbReference type="Proteomes" id="UP000308528"/>
    </source>
</evidence>
<sequence length="281" mass="31715">MTIDAHQHFWKFDPVRDAWIDESMTALRRDFLPHDLAPAYAANGIDGCIAVQADQSLAENDFLLDLANRHSFIRGVVGWVDLCDPQVEEQLERYAAHPKFVGVRHIVQAEPSGFLARPAFRRGIGRLLQYGLTYDLLVYHHQLPDALELVRAFPGQPFILDHLGKPVIQGVPDPDWVANLRALAQLPNVHCKLSGLVTEAPGYHWTVDGMRPYLEEAVLAFGTRRLLYGSDWPVCLLAADYASQLEVYRQLFSGWPPSEIDHFFGSNARHIYRLPLSTPNA</sequence>
<comment type="similarity">
    <text evidence="1">Belongs to the metallo-dependent hydrolases superfamily.</text>
</comment>
<evidence type="ECO:0000256" key="1">
    <source>
        <dbReference type="ARBA" id="ARBA00038310"/>
    </source>
</evidence>
<evidence type="ECO:0000259" key="2">
    <source>
        <dbReference type="Pfam" id="PF04909"/>
    </source>
</evidence>
<dbReference type="GO" id="GO:0016787">
    <property type="term" value="F:hydrolase activity"/>
    <property type="evidence" value="ECO:0007669"/>
    <property type="project" value="UniProtKB-KW"/>
</dbReference>
<proteinExistence type="inferred from homology"/>
<dbReference type="Proteomes" id="UP000308528">
    <property type="component" value="Unassembled WGS sequence"/>
</dbReference>
<name>A0A4S4NU25_9BACT</name>
<evidence type="ECO:0000313" key="3">
    <source>
        <dbReference type="EMBL" id="THH42001.1"/>
    </source>
</evidence>
<dbReference type="AlphaFoldDB" id="A0A4S4NU25"/>
<protein>
    <submittedName>
        <fullName evidence="3">Amidohydrolase</fullName>
    </submittedName>
</protein>
<dbReference type="InterPro" id="IPR006680">
    <property type="entry name" value="Amidohydro-rel"/>
</dbReference>
<dbReference type="RefSeq" id="WP_136457039.1">
    <property type="nucleotide sequence ID" value="NZ_SRSF01000001.1"/>
</dbReference>
<keyword evidence="3" id="KW-0378">Hydrolase</keyword>
<gene>
    <name evidence="3" type="ORF">E4021_05295</name>
</gene>
<dbReference type="OrthoDB" id="5450317at2"/>
<comment type="caution">
    <text evidence="3">The sequence shown here is derived from an EMBL/GenBank/DDBJ whole genome shotgun (WGS) entry which is preliminary data.</text>
</comment>
<dbReference type="PANTHER" id="PTHR43569:SF2">
    <property type="entry name" value="AMIDOHYDROLASE-RELATED DOMAIN-CONTAINING PROTEIN"/>
    <property type="match status" value="1"/>
</dbReference>
<dbReference type="SUPFAM" id="SSF51556">
    <property type="entry name" value="Metallo-dependent hydrolases"/>
    <property type="match status" value="1"/>
</dbReference>
<dbReference type="Pfam" id="PF04909">
    <property type="entry name" value="Amidohydro_2"/>
    <property type="match status" value="1"/>
</dbReference>
<keyword evidence="4" id="KW-1185">Reference proteome</keyword>
<feature type="domain" description="Amidohydrolase-related" evidence="2">
    <location>
        <begin position="3"/>
        <end position="274"/>
    </location>
</feature>
<dbReference type="Gene3D" id="3.20.20.140">
    <property type="entry name" value="Metal-dependent hydrolases"/>
    <property type="match status" value="1"/>
</dbReference>
<dbReference type="PANTHER" id="PTHR43569">
    <property type="entry name" value="AMIDOHYDROLASE"/>
    <property type="match status" value="1"/>
</dbReference>